<gene>
    <name evidence="1" type="ORF">PEDI_48880</name>
</gene>
<dbReference type="Proteomes" id="UP001310022">
    <property type="component" value="Unassembled WGS sequence"/>
</dbReference>
<reference evidence="1 2" key="1">
    <citation type="submission" date="2021-12" db="EMBL/GenBank/DDBJ databases">
        <title>Genome sequencing of bacteria with rrn-lacking chromosome and rrn-plasmid.</title>
        <authorList>
            <person name="Anda M."/>
            <person name="Iwasaki W."/>
        </authorList>
    </citation>
    <scope>NUCLEOTIDE SEQUENCE [LARGE SCALE GENOMIC DNA]</scope>
    <source>
        <strain evidence="1 2">NBRC 15940</strain>
    </source>
</reference>
<organism evidence="1 2">
    <name type="scientific">Persicobacter diffluens</name>
    <dbReference type="NCBI Taxonomy" id="981"/>
    <lineage>
        <taxon>Bacteria</taxon>
        <taxon>Pseudomonadati</taxon>
        <taxon>Bacteroidota</taxon>
        <taxon>Cytophagia</taxon>
        <taxon>Cytophagales</taxon>
        <taxon>Persicobacteraceae</taxon>
        <taxon>Persicobacter</taxon>
    </lineage>
</organism>
<sequence length="41" mass="4989">MLNSKLSNYLLTTGYHQYGLFTTILRRRFYKTLKPHFTNYS</sequence>
<name>A0AAN4W444_9BACT</name>
<accession>A0AAN4W444</accession>
<evidence type="ECO:0000313" key="1">
    <source>
        <dbReference type="EMBL" id="GJM64336.1"/>
    </source>
</evidence>
<comment type="caution">
    <text evidence="1">The sequence shown here is derived from an EMBL/GenBank/DDBJ whole genome shotgun (WGS) entry which is preliminary data.</text>
</comment>
<evidence type="ECO:0000313" key="2">
    <source>
        <dbReference type="Proteomes" id="UP001310022"/>
    </source>
</evidence>
<proteinExistence type="predicted"/>
<keyword evidence="2" id="KW-1185">Reference proteome</keyword>
<protein>
    <submittedName>
        <fullName evidence="1">Uncharacterized protein</fullName>
    </submittedName>
</protein>
<dbReference type="AlphaFoldDB" id="A0AAN4W444"/>
<dbReference type="EMBL" id="BQKE01000005">
    <property type="protein sequence ID" value="GJM64336.1"/>
    <property type="molecule type" value="Genomic_DNA"/>
</dbReference>